<name>A0A6A4X4N6_AMPAM</name>
<keyword evidence="1" id="KW-1133">Transmembrane helix</keyword>
<feature type="transmembrane region" description="Helical" evidence="1">
    <location>
        <begin position="182"/>
        <end position="202"/>
    </location>
</feature>
<feature type="transmembrane region" description="Helical" evidence="1">
    <location>
        <begin position="20"/>
        <end position="42"/>
    </location>
</feature>
<accession>A0A6A4X4N6</accession>
<protein>
    <submittedName>
        <fullName evidence="2">Uncharacterized protein</fullName>
    </submittedName>
</protein>
<evidence type="ECO:0000313" key="3">
    <source>
        <dbReference type="Proteomes" id="UP000440578"/>
    </source>
</evidence>
<evidence type="ECO:0000256" key="1">
    <source>
        <dbReference type="SAM" id="Phobius"/>
    </source>
</evidence>
<keyword evidence="1" id="KW-0472">Membrane</keyword>
<dbReference type="AlphaFoldDB" id="A0A6A4X4N6"/>
<feature type="transmembrane region" description="Helical" evidence="1">
    <location>
        <begin position="54"/>
        <end position="75"/>
    </location>
</feature>
<dbReference type="EMBL" id="VIIS01000371">
    <property type="protein sequence ID" value="KAF0309838.1"/>
    <property type="molecule type" value="Genomic_DNA"/>
</dbReference>
<comment type="caution">
    <text evidence="2">The sequence shown here is derived from an EMBL/GenBank/DDBJ whole genome shotgun (WGS) entry which is preliminary data.</text>
</comment>
<sequence>MLSNSSGPAEPHGALPAGYQLGFLLLAAVAAVPPVCVARDIVAGRRRLSPVDEILLFRVLAICFLVPFSACFVVLRAPAQRWLTQSQRHVACTAHSLVVVTATGSVVATNFVVSLSRAQQVAASGVPALAARLTGRWVRRQNRLLLALLSAGFAALVLLGVPPSSYFWCAAVAEPARPPMHLLLSLNSGLNFGTFALCVFLLRTSFGLQATARPANYLPALSWAQLCLVIITANALLAPLNLSDFDSGEKTFLNHAFFVFLYGLLDPCLMLCMASRWRQQAREHRLHAARTRIPPKRNNIVIPVIKLELI</sequence>
<feature type="transmembrane region" description="Helical" evidence="1">
    <location>
        <begin position="214"/>
        <end position="237"/>
    </location>
</feature>
<keyword evidence="3" id="KW-1185">Reference proteome</keyword>
<dbReference type="Proteomes" id="UP000440578">
    <property type="component" value="Unassembled WGS sequence"/>
</dbReference>
<reference evidence="2 3" key="1">
    <citation type="submission" date="2019-07" db="EMBL/GenBank/DDBJ databases">
        <title>Draft genome assembly of a fouling barnacle, Amphibalanus amphitrite (Darwin, 1854): The first reference genome for Thecostraca.</title>
        <authorList>
            <person name="Kim W."/>
        </authorList>
    </citation>
    <scope>NUCLEOTIDE SEQUENCE [LARGE SCALE GENOMIC DNA]</scope>
    <source>
        <strain evidence="2">SNU_AA5</strain>
        <tissue evidence="2">Soma without cirri and trophi</tissue>
    </source>
</reference>
<feature type="transmembrane region" description="Helical" evidence="1">
    <location>
        <begin position="95"/>
        <end position="113"/>
    </location>
</feature>
<feature type="transmembrane region" description="Helical" evidence="1">
    <location>
        <begin position="144"/>
        <end position="162"/>
    </location>
</feature>
<feature type="transmembrane region" description="Helical" evidence="1">
    <location>
        <begin position="257"/>
        <end position="277"/>
    </location>
</feature>
<gene>
    <name evidence="2" type="ORF">FJT64_019092</name>
</gene>
<proteinExistence type="predicted"/>
<keyword evidence="1" id="KW-0812">Transmembrane</keyword>
<organism evidence="2 3">
    <name type="scientific">Amphibalanus amphitrite</name>
    <name type="common">Striped barnacle</name>
    <name type="synonym">Balanus amphitrite</name>
    <dbReference type="NCBI Taxonomy" id="1232801"/>
    <lineage>
        <taxon>Eukaryota</taxon>
        <taxon>Metazoa</taxon>
        <taxon>Ecdysozoa</taxon>
        <taxon>Arthropoda</taxon>
        <taxon>Crustacea</taxon>
        <taxon>Multicrustacea</taxon>
        <taxon>Cirripedia</taxon>
        <taxon>Thoracica</taxon>
        <taxon>Thoracicalcarea</taxon>
        <taxon>Balanomorpha</taxon>
        <taxon>Balanoidea</taxon>
        <taxon>Balanidae</taxon>
        <taxon>Amphibalaninae</taxon>
        <taxon>Amphibalanus</taxon>
    </lineage>
</organism>
<evidence type="ECO:0000313" key="2">
    <source>
        <dbReference type="EMBL" id="KAF0309838.1"/>
    </source>
</evidence>